<feature type="compositionally biased region" description="Low complexity" evidence="1">
    <location>
        <begin position="2270"/>
        <end position="2285"/>
    </location>
</feature>
<feature type="region of interest" description="Disordered" evidence="1">
    <location>
        <begin position="2268"/>
        <end position="2289"/>
    </location>
</feature>
<feature type="domain" description="DUF7507" evidence="3">
    <location>
        <begin position="1043"/>
        <end position="1132"/>
    </location>
</feature>
<feature type="domain" description="DUF7507" evidence="3">
    <location>
        <begin position="1150"/>
        <end position="1247"/>
    </location>
</feature>
<feature type="compositionally biased region" description="Polar residues" evidence="1">
    <location>
        <begin position="2313"/>
        <end position="2322"/>
    </location>
</feature>
<dbReference type="Pfam" id="PF01345">
    <property type="entry name" value="DUF11"/>
    <property type="match status" value="1"/>
</dbReference>
<dbReference type="SUPFAM" id="SSF117074">
    <property type="entry name" value="Hypothetical protein PA1324"/>
    <property type="match status" value="1"/>
</dbReference>
<keyword evidence="5" id="KW-1185">Reference proteome</keyword>
<dbReference type="Proteomes" id="UP000243978">
    <property type="component" value="Unassembled WGS sequence"/>
</dbReference>
<feature type="domain" description="DUF7507" evidence="3">
    <location>
        <begin position="1386"/>
        <end position="1483"/>
    </location>
</feature>
<feature type="domain" description="DUF7507" evidence="3">
    <location>
        <begin position="354"/>
        <end position="458"/>
    </location>
</feature>
<reference evidence="4 5" key="1">
    <citation type="submission" date="2018-04" db="EMBL/GenBank/DDBJ databases">
        <title>Genomic Encyclopedia of Archaeal and Bacterial Type Strains, Phase II (KMG-II): from individual species to whole genera.</title>
        <authorList>
            <person name="Goeker M."/>
        </authorList>
    </citation>
    <scope>NUCLEOTIDE SEQUENCE [LARGE SCALE GENOMIC DNA]</scope>
    <source>
        <strain evidence="4 5">DSM 100977</strain>
    </source>
</reference>
<dbReference type="Pfam" id="PF24346">
    <property type="entry name" value="DUF7507"/>
    <property type="match status" value="28"/>
</dbReference>
<feature type="domain" description="DUF7507" evidence="3">
    <location>
        <begin position="1854"/>
        <end position="1962"/>
    </location>
</feature>
<evidence type="ECO:0000256" key="1">
    <source>
        <dbReference type="SAM" id="MobiDB-lite"/>
    </source>
</evidence>
<evidence type="ECO:0000313" key="5">
    <source>
        <dbReference type="Proteomes" id="UP000243978"/>
    </source>
</evidence>
<feature type="region of interest" description="Disordered" evidence="1">
    <location>
        <begin position="3283"/>
        <end position="3315"/>
    </location>
</feature>
<feature type="domain" description="DUF7507" evidence="3">
    <location>
        <begin position="473"/>
        <end position="563"/>
    </location>
</feature>
<feature type="compositionally biased region" description="Low complexity" evidence="1">
    <location>
        <begin position="3293"/>
        <end position="3311"/>
    </location>
</feature>
<feature type="domain" description="DUF7507" evidence="3">
    <location>
        <begin position="584"/>
        <end position="678"/>
    </location>
</feature>
<dbReference type="NCBIfam" id="TIGR01451">
    <property type="entry name" value="B_ant_repeat"/>
    <property type="match status" value="15"/>
</dbReference>
<evidence type="ECO:0000313" key="4">
    <source>
        <dbReference type="EMBL" id="PTX53842.1"/>
    </source>
</evidence>
<feature type="region of interest" description="Disordered" evidence="1">
    <location>
        <begin position="2443"/>
        <end position="2475"/>
    </location>
</feature>
<feature type="domain" description="DUF7507" evidence="3">
    <location>
        <begin position="2839"/>
        <end position="2937"/>
    </location>
</feature>
<feature type="compositionally biased region" description="Low complexity" evidence="1">
    <location>
        <begin position="1486"/>
        <end position="1497"/>
    </location>
</feature>
<feature type="region of interest" description="Disordered" evidence="1">
    <location>
        <begin position="2309"/>
        <end position="2335"/>
    </location>
</feature>
<feature type="region of interest" description="Disordered" evidence="1">
    <location>
        <begin position="2387"/>
        <end position="2413"/>
    </location>
</feature>
<feature type="region of interest" description="Disordered" evidence="1">
    <location>
        <begin position="1480"/>
        <end position="1502"/>
    </location>
</feature>
<feature type="compositionally biased region" description="Acidic residues" evidence="1">
    <location>
        <begin position="2594"/>
        <end position="2605"/>
    </location>
</feature>
<feature type="domain" description="DUF7507" evidence="3">
    <location>
        <begin position="932"/>
        <end position="1024"/>
    </location>
</feature>
<feature type="domain" description="DUF7507" evidence="3">
    <location>
        <begin position="2961"/>
        <end position="3056"/>
    </location>
</feature>
<proteinExistence type="predicted"/>
<dbReference type="InterPro" id="IPR047589">
    <property type="entry name" value="DUF11_rpt"/>
</dbReference>
<evidence type="ECO:0000259" key="3">
    <source>
        <dbReference type="Pfam" id="PF24346"/>
    </source>
</evidence>
<dbReference type="OrthoDB" id="9773411at2"/>
<feature type="domain" description="DUF7507" evidence="3">
    <location>
        <begin position="805"/>
        <end position="901"/>
    </location>
</feature>
<feature type="domain" description="DUF7507" evidence="3">
    <location>
        <begin position="2345"/>
        <end position="2458"/>
    </location>
</feature>
<feature type="domain" description="DUF7507" evidence="3">
    <location>
        <begin position="2729"/>
        <end position="2826"/>
    </location>
</feature>
<feature type="domain" description="DUF7507" evidence="3">
    <location>
        <begin position="3319"/>
        <end position="3427"/>
    </location>
</feature>
<feature type="domain" description="DUF7507" evidence="3">
    <location>
        <begin position="1508"/>
        <end position="1602"/>
    </location>
</feature>
<feature type="domain" description="DUF7507" evidence="3">
    <location>
        <begin position="233"/>
        <end position="337"/>
    </location>
</feature>
<feature type="compositionally biased region" description="Low complexity" evidence="1">
    <location>
        <begin position="2323"/>
        <end position="2335"/>
    </location>
</feature>
<dbReference type="Gene3D" id="2.60.40.10">
    <property type="entry name" value="Immunoglobulins"/>
    <property type="match status" value="3"/>
</dbReference>
<feature type="region of interest" description="Disordered" evidence="1">
    <location>
        <begin position="3410"/>
        <end position="3450"/>
    </location>
</feature>
<feature type="domain" description="DUF7507" evidence="3">
    <location>
        <begin position="1977"/>
        <end position="2085"/>
    </location>
</feature>
<feature type="domain" description="DUF11" evidence="2">
    <location>
        <begin position="3904"/>
        <end position="4010"/>
    </location>
</feature>
<feature type="domain" description="DUF7507" evidence="3">
    <location>
        <begin position="2098"/>
        <end position="2193"/>
    </location>
</feature>
<feature type="domain" description="DUF7507" evidence="3">
    <location>
        <begin position="1617"/>
        <end position="1719"/>
    </location>
</feature>
<dbReference type="EMBL" id="QBKS01000003">
    <property type="protein sequence ID" value="PTX53842.1"/>
    <property type="molecule type" value="Genomic_DNA"/>
</dbReference>
<dbReference type="RefSeq" id="WP_107847539.1">
    <property type="nucleotide sequence ID" value="NZ_QBKS01000003.1"/>
</dbReference>
<dbReference type="InterPro" id="IPR051172">
    <property type="entry name" value="Chlamydia_OmcB"/>
</dbReference>
<feature type="domain" description="DUF7507" evidence="3">
    <location>
        <begin position="1259"/>
        <end position="1369"/>
    </location>
</feature>
<feature type="domain" description="DUF7507" evidence="3">
    <location>
        <begin position="3182"/>
        <end position="3290"/>
    </location>
</feature>
<feature type="domain" description="DUF7507" evidence="3">
    <location>
        <begin position="2480"/>
        <end position="2593"/>
    </location>
</feature>
<feature type="domain" description="DUF7507" evidence="3">
    <location>
        <begin position="2209"/>
        <end position="2330"/>
    </location>
</feature>
<feature type="domain" description="DUF7507" evidence="3">
    <location>
        <begin position="3071"/>
        <end position="3168"/>
    </location>
</feature>
<feature type="compositionally biased region" description="Low complexity" evidence="1">
    <location>
        <begin position="2583"/>
        <end position="2593"/>
    </location>
</feature>
<feature type="compositionally biased region" description="Acidic residues" evidence="1">
    <location>
        <begin position="3433"/>
        <end position="3443"/>
    </location>
</feature>
<feature type="domain" description="DUF7507" evidence="3">
    <location>
        <begin position="700"/>
        <end position="792"/>
    </location>
</feature>
<protein>
    <submittedName>
        <fullName evidence="4">Putative repeat protein (TIGR01451 family)</fullName>
    </submittedName>
</protein>
<evidence type="ECO:0000259" key="2">
    <source>
        <dbReference type="Pfam" id="PF01345"/>
    </source>
</evidence>
<feature type="compositionally biased region" description="Low complexity" evidence="1">
    <location>
        <begin position="3549"/>
        <end position="3579"/>
    </location>
</feature>
<organism evidence="4 5">
    <name type="scientific">Litoreibacter ponti</name>
    <dbReference type="NCBI Taxonomy" id="1510457"/>
    <lineage>
        <taxon>Bacteria</taxon>
        <taxon>Pseudomonadati</taxon>
        <taxon>Pseudomonadota</taxon>
        <taxon>Alphaproteobacteria</taxon>
        <taxon>Rhodobacterales</taxon>
        <taxon>Roseobacteraceae</taxon>
        <taxon>Litoreibacter</taxon>
    </lineage>
</organism>
<dbReference type="InterPro" id="IPR055354">
    <property type="entry name" value="DUF7507"/>
</dbReference>
<dbReference type="InterPro" id="IPR001434">
    <property type="entry name" value="OmcB-like_DUF11"/>
</dbReference>
<feature type="region of interest" description="Disordered" evidence="1">
    <location>
        <begin position="3547"/>
        <end position="3579"/>
    </location>
</feature>
<name>A0A2T6BCT6_9RHOB</name>
<dbReference type="PANTHER" id="PTHR34819">
    <property type="entry name" value="LARGE CYSTEINE-RICH PERIPLASMIC PROTEIN OMCB"/>
    <property type="match status" value="1"/>
</dbReference>
<dbReference type="InterPro" id="IPR013783">
    <property type="entry name" value="Ig-like_fold"/>
</dbReference>
<feature type="domain" description="DUF7507" evidence="3">
    <location>
        <begin position="2617"/>
        <end position="2717"/>
    </location>
</feature>
<feature type="domain" description="DUF7507" evidence="3">
    <location>
        <begin position="3451"/>
        <end position="3563"/>
    </location>
</feature>
<feature type="compositionally biased region" description="Polar residues" evidence="1">
    <location>
        <begin position="2444"/>
        <end position="2462"/>
    </location>
</feature>
<dbReference type="PANTHER" id="PTHR34819:SF3">
    <property type="entry name" value="CELL SURFACE PROTEIN"/>
    <property type="match status" value="1"/>
</dbReference>
<sequence>MTRQGRSGRLAAFGAWILAWVGLLFISAAQATTFTTTVPGTNITLPQDYPEAGGVAIVMVGVNGNIYYQFSDPENAFRGRNNRANRDELEGNPFTVNDPIPLNCGFSTCRDYFGGDLARVYIRFSAYDGDTQVGGFDENDIDLVINGFDVGNWSGRQTERTNNSGTRSQGFENGFGNNTFNTGWFDSTNPALFDSLLNSGQTTTQVRDRDPNDNFWDFQRGPRLARDEIRTVAPGYTIEKTASVPSYAAVGDAVTYTYTVSNIGSVAIRNLTIEDDQIDEAANPITCNKTTILPRSQGDPRGPDQAICTVTTQITQDNIDDGTLTNVAVAEGDPDEGVLGSVSDSATINGPAANPSLDITKTSVLDQPGQTFGNAGTTVPYVITATNDGNVTLTNVRLTDDLVPSFSCTIARLEPGESDSCSVDYTVTQDDVDSFAANPANELTNVGRGTATAARGPNPSDFDQDQIPGPAPAPDFTIAKTALNGTFAAEGETLQYNVEITNTGNVTFPNTPTVTEALPGAVVNCPTGPVAPGSTVVCQVSYDVQQGDINDGQVDNTVTADITVGGVNVNKQASATVPATRSTGLTLVKRLAASSRTSFDDQGQTIAYEYVLTNTGSVTLTSPNVADDKVDVASAVSCPAGDILPGTSVTCTASYATLQDDLNAGEVTNIATANATTIGAGGSDTVTSTDETLTVPAVQTPGLTLAKSGADPASFTIGETVTYTFTVTNSGNTDITDPLTITDNRIGTFPCLPGPLARGASDTCTADYQLTVDDVAAGAVTNVASASDGNVTSPDASETVSNAGTPGITVTKQALTNPIGANDTSVRYRFTVENTGDTQIIETASPITITDDKINASPFVCAVEQPNVLNPGDSYSCERDYTSISQAERDAGQVVNTVSGSFPFNTGSGTIQVTSQEFVETTPITEDLSFTFAKEQDGPDTFLAIGDVIDYTFTIVNDGNVSLAAVTIADNRIPNVSCPITDLAPGGTGTCSAQYTVTQADVDAGVITNTATATGTSGQGSQFTPPNATETSTLDPAGAIFGLAVNKTANKTSFATVGETITYTIEVTNDGTKTLTNTNVTDILDPMFSCTIPTLAPGQSFDLCQYTHTVTQADINAGQVDNLATATNPQVTDGPDQSALTIPGPARVAALEIEKVARSGFTNVGDTVIFDIRVRNTGNVTATGVSVEDASIFTPAETCAVGDIAPGFDAVVCSLSYVVDQDDLDAGQVDNSATVTGTGADGTPLSETATETAQGPVANPQVQVTKVASAATYAGVGDSINFSFTVTNTGNVTLTGLELVDVDADGETFRCDVADLPPAPATNSTATCVGGAPMQVARSFDQGDVDAASYTNTATVTGQSLVGGAPVADDAQVTVTGPTQTLTLDIDKRETLGTTFNAVGDVITYEYDVTNTSNVTVTGAITVADSVTSVSPAVDVPVNCPAVPATGLAPGATLTCSASYTVTQDDIDNGAVTNSATASVSQRINGGASPTTSTSAPDSETVNADQQPAFILSKAIAAGSATTYTNVGDQVTFEYTVTNTGNQTLTSPITVSDDQIAGTTTCGPVPLAPGGSVTCQLVWSATQPAINAGEITNIGTASSPDVPTDATDSFTTSAVQEPELAIEKSSTGGSFQNGSTVTYEYIITNPGNTEIDTSLLTITDSRIASVNCPAGGGVLEPLRVNSAASYTCTGSYVVTLEDVQLGEVTNLASVSDGTTTSPQTSETVPAGAEPSLTLTKTALSGADFTQVGDRIEFQFLVENTSVDPPGASFTEPVQINDPDIGAPFTCFTPALPDTFDAGETETCTAEYFVTQDDLDRGEVMNEAVATTVFAPNSPNPINVVSAPSTATVAADADPGLTVTKSVTGGPSAPAAGETIEYTILTENTGNQTLRQVMVSDPLVPTLTCTVDDGSGGQVAAPANVVLEPSEILTCVGDYVVTQADVDAGQIDNTAQAMGNDPQGNNIPGSGTNTFTALDPPAPELTVTKSVTPAPGIGDPAYSAVDETVTFAITVENTGNITVDSISVVDSVSAANAASPATCAVGTLAPGMSSTACTFEVVVTQAEIDNGTFDNTATATGAPRSGGTVAGEDTITVVGPDAEPAFAMSKTADVSDFTQAGDVITYSYIVGNAGNVTLFDQPTVVDDKIGTFSCGTIPAGGLLPTDVVECTASYTVTQDDMDAGVVTNIAQVSSPEVTTPAEATEMVNGTRSTGIALTKTPSIPTDAAEGDVITYTYTATNTGNTRLTGVAVSDTQTSASGTAALTVAGDRLATDAGPQGDSSDSAADGSWDTLAPGDVAEFTASYTVTQADVDAGNPLTNTASVSATGPPGTSPPSDSVNVSVPVEDTTPALEVLKTVANSTGMAAGDTVTFQITVENTGNVTLDAPSLTDTLTRTDGTPLAVTSGPDWDTADSGTAGKLDVGETWTYEATYTLTQPDIDAGGVANSVLATSRGPNGDPTQDRSGNGQPGGDDSPTVFSVPSMPAISGEKTVTSSTIEVDQVVTFRITATNDGNVTLTGVDVASDTLTRADGTALALTSGPTFQSASQGSPSGTLLPGETATFVASYRLQQDDIDAGGIANSATVTGTPPVGSPVSDVTDDGDDGDGNTENDPTLLEVPAAPALTLAKALAAGQPGNFDTLDQELLFEFTITNAGNVTLAGPFTVADPLITAQGNAVTCPAATLAPGDEVICTGSYFVEQADLDRGSLTNAATASVGTTTSPEDTATVPALQTPSMAVEKVAQSVPPADFDVGLQVEYTYTVTNDGNITLTDPITVSDNLIPTVTCADLPAGGLLPGDSLECLGTYTVTADDVALFSVTNLASSTSGSVTSPLTSETIPNNATPSISVVKSAATGSTFAEVGDILTYTFEVTNDGTQAFSAAVTIFDDKILGGDTGLNCPLPPGDDTLSVGQTISCDFTYAVTQDDLDAGEVTNEAFAQTSFGDPNTPTPVTSAPVTETVAADAQPALTLSKTSAPNPAGPVGSTVTYTLVATNTGNQTLNTVNVSDARLPTLDCSATTVARGADLTCTQDYTVTQADIDAGGIENTASVSAQTPTGDPVGPVEAVENTAVPAAAPALTVAKTASPTVLGPVGSDVTFSFEVENTGTTTLQNISVDDALDTGPACEIARLAPGEVDAVSCSFMLEVTQNMIDAGEVTNDVTVDAVDLLGNPTSGTDSITVPGPTRAPALEATKIATTTGRSVGDVVTYLLSVENTGNVTLTNPNITDRMRRNNNTPTALTTPFVLVSGDMNNDNRIDVDETWVYSATHEITQSDINAGGFTNTATVTADGPAGTGSVTDVSDNGNDGDGNTTDDVTPFDITSEPEITTVKAVSGTPGTMEGESVSWTITARNTGNVDISGVTITDTLTRADGTVLPSPALTNTSGTTDLGAGEEIVWTLTHVLTQEDIDAGGLSNSALVEGQGPSGENVSDTSANDDPFDGNNDDDPTVVSIPANPGLDVVKTLTMPGVREGDVIAFSVTVENTGNVTLSGVSVTDSMTRIGGGALTVDSVSFVPTASGPVEGRLNVGETATYEVLYTLQQADVDAGGVSNSATGTATTPLGATLSDVSRNDNPGDGNNLDDPTVAEIAPAPENTLSKSAGEPSVLFPGVYQVTFTLVTENTGNITQSGYQVSDDLSDFAGSAEILTDAPFGVTVRTSGFTGGAPNGAYDGISVIDTITGDASLAPGETGTVEIDVIYEVAPGTATAGNIASVTSADLPTPTLSNEATVPLPDTDGDGVPDSLEGCSPLAGNDRDGDGICDAEDFDPTGYFYCEDDGRILPGGSISVTGPAGTQTGVGFSNNIRIVQDGSSGQFVFFVTRPGTYTLNATYPSLGQASTTRTTLGNLDATTLLPANPASLGGSEVGNTNVLSDFTDTGNPFYTTFTFEAGDPFVLNNNLPVENCQGIPDILATKQADRESAVFGETVNFTLSFTNNTSNTVSNMNLVDLLPAGMLYTPGTASVDSAPLEPAVNGLRLTWAGLSIAPTQTINVTLAARVVANGSYGELINRGFMTDAAGNQLSNTATAVVRIEPEHVFDCSDIIGKVYDDVNQNGYQDQGEPGLPGVRLATLKGYLITTDEHGRYHVPCAELPKNIGSNFTLKLDTRTLPSGYRVTTENPRVIRVTAGKFAKLNFGAALSNVVDIDLTARAFTADGAPSPALIRGIERLVRTIEVTPSVLRLSYVLRGEDPKVARARLKSVEELIREKWRGGGRYKLNIERTIKRTKNKGAGQ</sequence>
<gene>
    <name evidence="4" type="ORF">C8N43_3885</name>
</gene>
<accession>A0A2T6BCT6</accession>
<comment type="caution">
    <text evidence="4">The sequence shown here is derived from an EMBL/GenBank/DDBJ whole genome shotgun (WGS) entry which is preliminary data.</text>
</comment>
<feature type="domain" description="DUF7507" evidence="3">
    <location>
        <begin position="1729"/>
        <end position="1828"/>
    </location>
</feature>
<feature type="region of interest" description="Disordered" evidence="1">
    <location>
        <begin position="2578"/>
        <end position="2607"/>
    </location>
</feature>